<dbReference type="Gene3D" id="1.25.40.10">
    <property type="entry name" value="Tetratricopeptide repeat domain"/>
    <property type="match status" value="1"/>
</dbReference>
<evidence type="ECO:0008006" key="2">
    <source>
        <dbReference type="Google" id="ProtNLM"/>
    </source>
</evidence>
<evidence type="ECO:0000313" key="1">
    <source>
        <dbReference type="EMBL" id="KKM93293.1"/>
    </source>
</evidence>
<dbReference type="EMBL" id="LAZR01006285">
    <property type="protein sequence ID" value="KKM93293.1"/>
    <property type="molecule type" value="Genomic_DNA"/>
</dbReference>
<comment type="caution">
    <text evidence="1">The sequence shown here is derived from an EMBL/GenBank/DDBJ whole genome shotgun (WGS) entry which is preliminary data.</text>
</comment>
<proteinExistence type="predicted"/>
<dbReference type="SMART" id="SM00028">
    <property type="entry name" value="TPR"/>
    <property type="match status" value="2"/>
</dbReference>
<dbReference type="PROSITE" id="PS50005">
    <property type="entry name" value="TPR"/>
    <property type="match status" value="1"/>
</dbReference>
<protein>
    <recommendedName>
        <fullName evidence="2">Tetratricopeptide repeat protein</fullName>
    </recommendedName>
</protein>
<dbReference type="SUPFAM" id="SSF48452">
    <property type="entry name" value="TPR-like"/>
    <property type="match status" value="1"/>
</dbReference>
<reference evidence="1" key="1">
    <citation type="journal article" date="2015" name="Nature">
        <title>Complex archaea that bridge the gap between prokaryotes and eukaryotes.</title>
        <authorList>
            <person name="Spang A."/>
            <person name="Saw J.H."/>
            <person name="Jorgensen S.L."/>
            <person name="Zaremba-Niedzwiedzka K."/>
            <person name="Martijn J."/>
            <person name="Lind A.E."/>
            <person name="van Eijk R."/>
            <person name="Schleper C."/>
            <person name="Guy L."/>
            <person name="Ettema T.J."/>
        </authorList>
    </citation>
    <scope>NUCLEOTIDE SEQUENCE</scope>
</reference>
<dbReference type="AlphaFoldDB" id="A0A0F9LIP3"/>
<sequence length="379" mass="44257">MSEKQIKSLMKKGEKLYRKKKVLEALETFNNILKISPDFFDALNLKTQILSRLGRPEEFFRASSKLNLLKLKKEGITPSDINSPDIWIEEAIKLINDGQNELSFMCIIQASYVSPIVNREGLTSMTHHTNAKIYYYTAIILFNKREKYDLAMTLFEIASKFDPNLTIPEKIKDIYNNYLSNRSGVGVKMIVPLNKSNLRALFPFKDKLLVSTDVWATAEDYTSKDYRGKIKTYHWETHMLLSDYGLAFIVAKPVCNQPVIYMPWPFITYDKRMGTFEVRGAAKHPAIFIKLMPKIDPPNKDRQKQLDQYINELNIDTLIEERTEEMIERTMNKLKSLGSKPSYKEYKKRFENIPKYVWQGSNSRINRNKRRAKKNLPPI</sequence>
<organism evidence="1">
    <name type="scientific">marine sediment metagenome</name>
    <dbReference type="NCBI Taxonomy" id="412755"/>
    <lineage>
        <taxon>unclassified sequences</taxon>
        <taxon>metagenomes</taxon>
        <taxon>ecological metagenomes</taxon>
    </lineage>
</organism>
<dbReference type="InterPro" id="IPR019734">
    <property type="entry name" value="TPR_rpt"/>
</dbReference>
<gene>
    <name evidence="1" type="ORF">LCGC14_1209860</name>
</gene>
<accession>A0A0F9LIP3</accession>
<name>A0A0F9LIP3_9ZZZZ</name>
<dbReference type="InterPro" id="IPR011990">
    <property type="entry name" value="TPR-like_helical_dom_sf"/>
</dbReference>